<accession>A0A6J6HYU9</accession>
<name>A0A6J6HYU9_9ZZZZ</name>
<gene>
    <name evidence="1" type="ORF">UFOPK1939_00245</name>
</gene>
<organism evidence="1">
    <name type="scientific">freshwater metagenome</name>
    <dbReference type="NCBI Taxonomy" id="449393"/>
    <lineage>
        <taxon>unclassified sequences</taxon>
        <taxon>metagenomes</taxon>
        <taxon>ecological metagenomes</taxon>
    </lineage>
</organism>
<reference evidence="1" key="1">
    <citation type="submission" date="2020-05" db="EMBL/GenBank/DDBJ databases">
        <authorList>
            <person name="Chiriac C."/>
            <person name="Salcher M."/>
            <person name="Ghai R."/>
            <person name="Kavagutti S V."/>
        </authorList>
    </citation>
    <scope>NUCLEOTIDE SEQUENCE</scope>
</reference>
<proteinExistence type="predicted"/>
<sequence length="241" mass="26357">MWCIGSGDIDCLIRELNALHIAQSVHTLIEVSSRVVSNAHRAIGTCSNSEVRASAVVHRDIQLGGVLGPLDRADDAQLRDGEVILFHRIGELGHAVNEHSRCIRGIDRGRASNRRRSRSGNLHLQVGIAIHDFIALASLQSVRSATTDEDVTSVEGSVSTKQSIQARDLRNIGCIQGVTDSAHHRQRGADISGQSVIQVTAGQRLGVEIRILQTQGWVAGWRCNQRQVRNVGSHRSRVEIR</sequence>
<dbReference type="AlphaFoldDB" id="A0A6J6HYU9"/>
<protein>
    <submittedName>
        <fullName evidence="1">Unannotated protein</fullName>
    </submittedName>
</protein>
<dbReference type="EMBL" id="CAEZVF010000021">
    <property type="protein sequence ID" value="CAB4616635.1"/>
    <property type="molecule type" value="Genomic_DNA"/>
</dbReference>
<evidence type="ECO:0000313" key="1">
    <source>
        <dbReference type="EMBL" id="CAB4616635.1"/>
    </source>
</evidence>